<dbReference type="Gene3D" id="3.10.590.10">
    <property type="entry name" value="ph1033 like domains"/>
    <property type="match status" value="1"/>
</dbReference>
<dbReference type="CDD" id="cd21133">
    <property type="entry name" value="EVE"/>
    <property type="match status" value="1"/>
</dbReference>
<dbReference type="InterPro" id="IPR047197">
    <property type="entry name" value="THYN1-like_EVE"/>
</dbReference>
<reference evidence="2 3" key="1">
    <citation type="submission" date="2018-05" db="EMBL/GenBank/DDBJ databases">
        <title>Freshwater and sediment microbial communities from various areas in North America, analyzing microbe dynamics in response to fracking.</title>
        <authorList>
            <person name="Lamendella R."/>
        </authorList>
    </citation>
    <scope>NUCLEOTIDE SEQUENCE [LARGE SCALE GENOMIC DNA]</scope>
    <source>
        <strain evidence="2 3">125B1</strain>
    </source>
</reference>
<dbReference type="SUPFAM" id="SSF88697">
    <property type="entry name" value="PUA domain-like"/>
    <property type="match status" value="1"/>
</dbReference>
<gene>
    <name evidence="2" type="ORF">DET45_104117</name>
</gene>
<evidence type="ECO:0000259" key="1">
    <source>
        <dbReference type="Pfam" id="PF01878"/>
    </source>
</evidence>
<dbReference type="PANTHER" id="PTHR14087:SF7">
    <property type="entry name" value="THYMOCYTE NUCLEAR PROTEIN 1"/>
    <property type="match status" value="1"/>
</dbReference>
<feature type="domain" description="EVE" evidence="1">
    <location>
        <begin position="2"/>
        <end position="147"/>
    </location>
</feature>
<sequence>MQYWLMKTEPDECSIDDFAKTPAAVIRWDGVRNYQARNFMQEMHIGDEVFIYHSSCAKIGVAGLVRVVRAAYPDPTQFDSASTYFDSKSQPDKPRWVAVDLQYIRRFTEVIPLAAIKTMPAFTDHPLVAKGNRLSVVPISSEQREALNQRANRHKEDDV</sequence>
<dbReference type="AlphaFoldDB" id="A0A317QAL8"/>
<dbReference type="OrthoDB" id="9791347at2"/>
<keyword evidence="3" id="KW-1185">Reference proteome</keyword>
<evidence type="ECO:0000313" key="2">
    <source>
        <dbReference type="EMBL" id="PWW14178.1"/>
    </source>
</evidence>
<accession>A0A317QAL8</accession>
<dbReference type="InterPro" id="IPR015947">
    <property type="entry name" value="PUA-like_sf"/>
</dbReference>
<name>A0A317QAL8_9GAMM</name>
<dbReference type="RefSeq" id="WP_110075555.1">
    <property type="nucleotide sequence ID" value="NZ_QGTT01000004.1"/>
</dbReference>
<protein>
    <submittedName>
        <fullName evidence="2">Putative RNA-binding protein with PUA-like domain</fullName>
    </submittedName>
</protein>
<dbReference type="PANTHER" id="PTHR14087">
    <property type="entry name" value="THYMOCYTE NUCLEAR PROTEIN 1"/>
    <property type="match status" value="1"/>
</dbReference>
<dbReference type="InterPro" id="IPR052181">
    <property type="entry name" value="5hmC_binding"/>
</dbReference>
<dbReference type="EMBL" id="QGTT01000004">
    <property type="protein sequence ID" value="PWW14178.1"/>
    <property type="molecule type" value="Genomic_DNA"/>
</dbReference>
<comment type="caution">
    <text evidence="2">The sequence shown here is derived from an EMBL/GenBank/DDBJ whole genome shotgun (WGS) entry which is preliminary data.</text>
</comment>
<evidence type="ECO:0000313" key="3">
    <source>
        <dbReference type="Proteomes" id="UP000246964"/>
    </source>
</evidence>
<dbReference type="InterPro" id="IPR002740">
    <property type="entry name" value="EVE_domain"/>
</dbReference>
<proteinExistence type="predicted"/>
<dbReference type="Proteomes" id="UP000246964">
    <property type="component" value="Unassembled WGS sequence"/>
</dbReference>
<dbReference type="Pfam" id="PF01878">
    <property type="entry name" value="EVE"/>
    <property type="match status" value="1"/>
</dbReference>
<organism evidence="2 3">
    <name type="scientific">Pseudidiomarina maritima</name>
    <dbReference type="NCBI Taxonomy" id="519453"/>
    <lineage>
        <taxon>Bacteria</taxon>
        <taxon>Pseudomonadati</taxon>
        <taxon>Pseudomonadota</taxon>
        <taxon>Gammaproteobacteria</taxon>
        <taxon>Alteromonadales</taxon>
        <taxon>Idiomarinaceae</taxon>
        <taxon>Pseudidiomarina</taxon>
    </lineage>
</organism>